<comment type="caution">
    <text evidence="1">The sequence shown here is derived from an EMBL/GenBank/DDBJ whole genome shotgun (WGS) entry which is preliminary data.</text>
</comment>
<organism evidence="1 2">
    <name type="scientific">Effrenium voratum</name>
    <dbReference type="NCBI Taxonomy" id="2562239"/>
    <lineage>
        <taxon>Eukaryota</taxon>
        <taxon>Sar</taxon>
        <taxon>Alveolata</taxon>
        <taxon>Dinophyceae</taxon>
        <taxon>Suessiales</taxon>
        <taxon>Symbiodiniaceae</taxon>
        <taxon>Effrenium</taxon>
    </lineage>
</organism>
<sequence>MWAVPVAALSQPEVVAAAVAPAQALPERHSPMEAERRSRFLPDDGCHLRKWLQDRKWRSGCWRK</sequence>
<protein>
    <submittedName>
        <fullName evidence="1">Uncharacterized protein</fullName>
    </submittedName>
</protein>
<evidence type="ECO:0000313" key="1">
    <source>
        <dbReference type="EMBL" id="CAJ1376414.1"/>
    </source>
</evidence>
<dbReference type="AlphaFoldDB" id="A0AA36HW39"/>
<keyword evidence="2" id="KW-1185">Reference proteome</keyword>
<dbReference type="EMBL" id="CAUJNA010000391">
    <property type="protein sequence ID" value="CAJ1376414.1"/>
    <property type="molecule type" value="Genomic_DNA"/>
</dbReference>
<dbReference type="Proteomes" id="UP001178507">
    <property type="component" value="Unassembled WGS sequence"/>
</dbReference>
<gene>
    <name evidence="1" type="ORF">EVOR1521_LOCUS5488</name>
</gene>
<proteinExistence type="predicted"/>
<name>A0AA36HW39_9DINO</name>
<accession>A0AA36HW39</accession>
<reference evidence="1" key="1">
    <citation type="submission" date="2023-08" db="EMBL/GenBank/DDBJ databases">
        <authorList>
            <person name="Chen Y."/>
            <person name="Shah S."/>
            <person name="Dougan E. K."/>
            <person name="Thang M."/>
            <person name="Chan C."/>
        </authorList>
    </citation>
    <scope>NUCLEOTIDE SEQUENCE</scope>
</reference>
<evidence type="ECO:0000313" key="2">
    <source>
        <dbReference type="Proteomes" id="UP001178507"/>
    </source>
</evidence>